<accession>A0AAV8VRE1</accession>
<keyword evidence="4" id="KW-1133">Transmembrane helix</keyword>
<keyword evidence="4" id="KW-0472">Membrane</keyword>
<comment type="caution">
    <text evidence="6">The sequence shown here is derived from an EMBL/GenBank/DDBJ whole genome shotgun (WGS) entry which is preliminary data.</text>
</comment>
<name>A0AAV8VRE1_9CUCU</name>
<evidence type="ECO:0000256" key="2">
    <source>
        <dbReference type="ARBA" id="ARBA00022679"/>
    </source>
</evidence>
<sequence>MIHLTQTYPNKTLCSEISPHIYLPGYALLFCPLLPLLFVSNKLYRRVTDVLFTYWQYYPTALLEILCGCDIQVTGDAIRTGETSILVMNHRTRTDWNFFWPTLYHSVMGEGRLRHPTKFVLKDVIRHLPGPGWVMQLACFVYVKRCWVLDKAILQRYVDYVADTSYKHSLLVFPEGTDFTHNTKRSSDRFAEKNNLQKYDYVLHPRTTGFTFLAHQLLLKNNLDAVYDVTLVYPDSVPQDERVLLKGNFPKVIKVHFARYPKSVLPKSEAGLREFLQKRWLDKENTLKEFKATGRFLHGEVLRVNERWELYTALVFWSVLPYVVLYLLAASESFRSVVAANTLFLVAVNIFSGGFQNFEMALHHFRKGNQIH</sequence>
<dbReference type="GO" id="GO:0005783">
    <property type="term" value="C:endoplasmic reticulum"/>
    <property type="evidence" value="ECO:0007669"/>
    <property type="project" value="TreeGrafter"/>
</dbReference>
<keyword evidence="4" id="KW-0812">Transmembrane</keyword>
<dbReference type="EMBL" id="JANEYG010000041">
    <property type="protein sequence ID" value="KAJ8916630.1"/>
    <property type="molecule type" value="Genomic_DNA"/>
</dbReference>
<feature type="transmembrane region" description="Helical" evidence="4">
    <location>
        <begin position="20"/>
        <end position="39"/>
    </location>
</feature>
<proteinExistence type="inferred from homology"/>
<organism evidence="6 7">
    <name type="scientific">Exocentrus adspersus</name>
    <dbReference type="NCBI Taxonomy" id="1586481"/>
    <lineage>
        <taxon>Eukaryota</taxon>
        <taxon>Metazoa</taxon>
        <taxon>Ecdysozoa</taxon>
        <taxon>Arthropoda</taxon>
        <taxon>Hexapoda</taxon>
        <taxon>Insecta</taxon>
        <taxon>Pterygota</taxon>
        <taxon>Neoptera</taxon>
        <taxon>Endopterygota</taxon>
        <taxon>Coleoptera</taxon>
        <taxon>Polyphaga</taxon>
        <taxon>Cucujiformia</taxon>
        <taxon>Chrysomeloidea</taxon>
        <taxon>Cerambycidae</taxon>
        <taxon>Lamiinae</taxon>
        <taxon>Acanthocinini</taxon>
        <taxon>Exocentrus</taxon>
    </lineage>
</organism>
<dbReference type="PANTHER" id="PTHR10983:SF16">
    <property type="entry name" value="LYSOCARDIOLIPIN ACYLTRANSFERASE 1"/>
    <property type="match status" value="1"/>
</dbReference>
<feature type="transmembrane region" description="Helical" evidence="4">
    <location>
        <begin position="310"/>
        <end position="331"/>
    </location>
</feature>
<evidence type="ECO:0000313" key="6">
    <source>
        <dbReference type="EMBL" id="KAJ8916630.1"/>
    </source>
</evidence>
<dbReference type="GO" id="GO:0016746">
    <property type="term" value="F:acyltransferase activity"/>
    <property type="evidence" value="ECO:0007669"/>
    <property type="project" value="UniProtKB-KW"/>
</dbReference>
<evidence type="ECO:0000256" key="3">
    <source>
        <dbReference type="ARBA" id="ARBA00023315"/>
    </source>
</evidence>
<comment type="similarity">
    <text evidence="1">Belongs to the 1-acyl-sn-glycerol-3-phosphate acyltransferase family.</text>
</comment>
<keyword evidence="3" id="KW-0012">Acyltransferase</keyword>
<dbReference type="Pfam" id="PF01553">
    <property type="entry name" value="Acyltransferase"/>
    <property type="match status" value="1"/>
</dbReference>
<keyword evidence="7" id="KW-1185">Reference proteome</keyword>
<evidence type="ECO:0000256" key="1">
    <source>
        <dbReference type="ARBA" id="ARBA00008655"/>
    </source>
</evidence>
<dbReference type="SUPFAM" id="SSF69593">
    <property type="entry name" value="Glycerol-3-phosphate (1)-acyltransferase"/>
    <property type="match status" value="1"/>
</dbReference>
<dbReference type="InterPro" id="IPR032098">
    <property type="entry name" value="Acyltransf_C"/>
</dbReference>
<dbReference type="CDD" id="cd07990">
    <property type="entry name" value="LPLAT_LCLAT1-like"/>
    <property type="match status" value="1"/>
</dbReference>
<evidence type="ECO:0000313" key="7">
    <source>
        <dbReference type="Proteomes" id="UP001159042"/>
    </source>
</evidence>
<protein>
    <recommendedName>
        <fullName evidence="5">Phospholipid/glycerol acyltransferase domain-containing protein</fullName>
    </recommendedName>
</protein>
<gene>
    <name evidence="6" type="ORF">NQ315_000275</name>
</gene>
<feature type="transmembrane region" description="Helical" evidence="4">
    <location>
        <begin position="337"/>
        <end position="358"/>
    </location>
</feature>
<evidence type="ECO:0000256" key="4">
    <source>
        <dbReference type="SAM" id="Phobius"/>
    </source>
</evidence>
<feature type="domain" description="Phospholipid/glycerol acyltransferase" evidence="5">
    <location>
        <begin position="84"/>
        <end position="211"/>
    </location>
</feature>
<evidence type="ECO:0000259" key="5">
    <source>
        <dbReference type="SMART" id="SM00563"/>
    </source>
</evidence>
<reference evidence="6 7" key="1">
    <citation type="journal article" date="2023" name="Insect Mol. Biol.">
        <title>Genome sequencing provides insights into the evolution of gene families encoding plant cell wall-degrading enzymes in longhorned beetles.</title>
        <authorList>
            <person name="Shin N.R."/>
            <person name="Okamura Y."/>
            <person name="Kirsch R."/>
            <person name="Pauchet Y."/>
        </authorList>
    </citation>
    <scope>NUCLEOTIDE SEQUENCE [LARGE SCALE GENOMIC DNA]</scope>
    <source>
        <strain evidence="6">EAD_L_NR</strain>
    </source>
</reference>
<dbReference type="PANTHER" id="PTHR10983">
    <property type="entry name" value="1-ACYLGLYCEROL-3-PHOSPHATE ACYLTRANSFERASE-RELATED"/>
    <property type="match status" value="1"/>
</dbReference>
<dbReference type="AlphaFoldDB" id="A0AAV8VRE1"/>
<dbReference type="InterPro" id="IPR002123">
    <property type="entry name" value="Plipid/glycerol_acylTrfase"/>
</dbReference>
<dbReference type="SMART" id="SM00563">
    <property type="entry name" value="PlsC"/>
    <property type="match status" value="1"/>
</dbReference>
<keyword evidence="2" id="KW-0808">Transferase</keyword>
<dbReference type="Proteomes" id="UP001159042">
    <property type="component" value="Unassembled WGS sequence"/>
</dbReference>
<dbReference type="Pfam" id="PF16076">
    <property type="entry name" value="Acyltransf_C"/>
    <property type="match status" value="1"/>
</dbReference>
<dbReference type="GO" id="GO:0036149">
    <property type="term" value="P:phosphatidylinositol acyl-chain remodeling"/>
    <property type="evidence" value="ECO:0007669"/>
    <property type="project" value="TreeGrafter"/>
</dbReference>